<gene>
    <name evidence="2" type="ORF">BDV38DRAFT_276675</name>
</gene>
<evidence type="ECO:0000313" key="2">
    <source>
        <dbReference type="EMBL" id="KAE8143591.1"/>
    </source>
</evidence>
<proteinExistence type="predicted"/>
<keyword evidence="1" id="KW-0812">Transmembrane</keyword>
<feature type="transmembrane region" description="Helical" evidence="1">
    <location>
        <begin position="21"/>
        <end position="42"/>
    </location>
</feature>
<evidence type="ECO:0000313" key="3">
    <source>
        <dbReference type="Proteomes" id="UP000325672"/>
    </source>
</evidence>
<name>A0A5N6TBU2_ASPPS</name>
<reference evidence="2 3" key="1">
    <citation type="submission" date="2019-04" db="EMBL/GenBank/DDBJ databases">
        <title>Friends and foes A comparative genomics study of 23 Aspergillus species from section Flavi.</title>
        <authorList>
            <consortium name="DOE Joint Genome Institute"/>
            <person name="Kjaerbolling I."/>
            <person name="Vesth T."/>
            <person name="Frisvad J.C."/>
            <person name="Nybo J.L."/>
            <person name="Theobald S."/>
            <person name="Kildgaard S."/>
            <person name="Isbrandt T."/>
            <person name="Kuo A."/>
            <person name="Sato A."/>
            <person name="Lyhne E.K."/>
            <person name="Kogle M.E."/>
            <person name="Wiebenga A."/>
            <person name="Kun R.S."/>
            <person name="Lubbers R.J."/>
            <person name="Makela M.R."/>
            <person name="Barry K."/>
            <person name="Chovatia M."/>
            <person name="Clum A."/>
            <person name="Daum C."/>
            <person name="Haridas S."/>
            <person name="He G."/>
            <person name="LaButti K."/>
            <person name="Lipzen A."/>
            <person name="Mondo S."/>
            <person name="Riley R."/>
            <person name="Salamov A."/>
            <person name="Simmons B.A."/>
            <person name="Magnuson J.K."/>
            <person name="Henrissat B."/>
            <person name="Mortensen U.H."/>
            <person name="Larsen T.O."/>
            <person name="Devries R.P."/>
            <person name="Grigoriev I.V."/>
            <person name="Machida M."/>
            <person name="Baker S.E."/>
            <person name="Andersen M.R."/>
        </authorList>
    </citation>
    <scope>NUCLEOTIDE SEQUENCE [LARGE SCALE GENOMIC DNA]</scope>
    <source>
        <strain evidence="2 3">CBS 117625</strain>
    </source>
</reference>
<organism evidence="2 3">
    <name type="scientific">Aspergillus pseudotamarii</name>
    <dbReference type="NCBI Taxonomy" id="132259"/>
    <lineage>
        <taxon>Eukaryota</taxon>
        <taxon>Fungi</taxon>
        <taxon>Dikarya</taxon>
        <taxon>Ascomycota</taxon>
        <taxon>Pezizomycotina</taxon>
        <taxon>Eurotiomycetes</taxon>
        <taxon>Eurotiomycetidae</taxon>
        <taxon>Eurotiales</taxon>
        <taxon>Aspergillaceae</taxon>
        <taxon>Aspergillus</taxon>
        <taxon>Aspergillus subgen. Circumdati</taxon>
    </lineage>
</organism>
<dbReference type="RefSeq" id="XP_031919654.1">
    <property type="nucleotide sequence ID" value="XM_032058274.1"/>
</dbReference>
<feature type="transmembrane region" description="Helical" evidence="1">
    <location>
        <begin position="62"/>
        <end position="82"/>
    </location>
</feature>
<dbReference type="EMBL" id="ML743551">
    <property type="protein sequence ID" value="KAE8143591.1"/>
    <property type="molecule type" value="Genomic_DNA"/>
</dbReference>
<keyword evidence="1" id="KW-0472">Membrane</keyword>
<accession>A0A5N6TBU2</accession>
<dbReference type="GeneID" id="43642484"/>
<keyword evidence="3" id="KW-1185">Reference proteome</keyword>
<dbReference type="AlphaFoldDB" id="A0A5N6TBU2"/>
<evidence type="ECO:0000256" key="1">
    <source>
        <dbReference type="SAM" id="Phobius"/>
    </source>
</evidence>
<protein>
    <submittedName>
        <fullName evidence="2">Uncharacterized protein</fullName>
    </submittedName>
</protein>
<keyword evidence="1" id="KW-1133">Transmembrane helix</keyword>
<dbReference type="Proteomes" id="UP000325672">
    <property type="component" value="Unassembled WGS sequence"/>
</dbReference>
<sequence length="112" mass="12908">MSLDEKERELGECVRQRRATWLYMHHTYAAHAGYFLFMTMAIQANDPNNISGLEGKETNHRATALLVLIIIISEALTCRSSLPVRVVFQLYKAKQREEKQENSNRDIGKIDI</sequence>